<accession>A0ABV4C9J9</accession>
<name>A0ABV4C9J9_9PSEU</name>
<evidence type="ECO:0000313" key="4">
    <source>
        <dbReference type="Proteomes" id="UP001564626"/>
    </source>
</evidence>
<protein>
    <submittedName>
        <fullName evidence="3">DUF1992 domain-containing protein</fullName>
    </submittedName>
</protein>
<organism evidence="3 4">
    <name type="scientific">Saccharopolyspora cebuensis</name>
    <dbReference type="NCBI Taxonomy" id="418759"/>
    <lineage>
        <taxon>Bacteria</taxon>
        <taxon>Bacillati</taxon>
        <taxon>Actinomycetota</taxon>
        <taxon>Actinomycetes</taxon>
        <taxon>Pseudonocardiales</taxon>
        <taxon>Pseudonocardiaceae</taxon>
        <taxon>Saccharopolyspora</taxon>
    </lineage>
</organism>
<evidence type="ECO:0000256" key="1">
    <source>
        <dbReference type="SAM" id="MobiDB-lite"/>
    </source>
</evidence>
<dbReference type="Proteomes" id="UP001564626">
    <property type="component" value="Unassembled WGS sequence"/>
</dbReference>
<dbReference type="RefSeq" id="WP_369774436.1">
    <property type="nucleotide sequence ID" value="NZ_JBGEHV010000001.1"/>
</dbReference>
<evidence type="ECO:0000259" key="2">
    <source>
        <dbReference type="Pfam" id="PF09350"/>
    </source>
</evidence>
<feature type="compositionally biased region" description="Low complexity" evidence="1">
    <location>
        <begin position="132"/>
        <end position="154"/>
    </location>
</feature>
<feature type="region of interest" description="Disordered" evidence="1">
    <location>
        <begin position="129"/>
        <end position="154"/>
    </location>
</feature>
<dbReference type="Pfam" id="PF09350">
    <property type="entry name" value="DJC28_CD"/>
    <property type="match status" value="1"/>
</dbReference>
<reference evidence="3 4" key="1">
    <citation type="submission" date="2024-08" db="EMBL/GenBank/DDBJ databases">
        <title>Genome mining of Saccharopolyspora cebuensis PGLac3 from Nigerian medicinal plant.</title>
        <authorList>
            <person name="Ezeobiora C.E."/>
            <person name="Igbokwe N.H."/>
            <person name="Amin D.H."/>
            <person name="Mendie U.E."/>
        </authorList>
    </citation>
    <scope>NUCLEOTIDE SEQUENCE [LARGE SCALE GENOMIC DNA]</scope>
    <source>
        <strain evidence="3 4">PGLac3</strain>
    </source>
</reference>
<feature type="domain" description="DnaJ homologue subfamily C member 28 conserved" evidence="2">
    <location>
        <begin position="14"/>
        <end position="81"/>
    </location>
</feature>
<proteinExistence type="predicted"/>
<sequence>MTERKPPEVSFESWIDKQIREAQERGDFEDLPGAGKPLPRGDEGEAWWIKGYLRREGLSGEALLPPSLRLRKEVQRLPETVSELPTERAVRDAVAELNRRIAEHLRAPSGPPVVIGPVDAEEVVRGWRDARPVPTAPTTPAAAPDTEPAPARAPWWRRVLGRR</sequence>
<gene>
    <name evidence="3" type="ORF">AB8O55_00095</name>
</gene>
<evidence type="ECO:0000313" key="3">
    <source>
        <dbReference type="EMBL" id="MEY8037786.1"/>
    </source>
</evidence>
<comment type="caution">
    <text evidence="3">The sequence shown here is derived from an EMBL/GenBank/DDBJ whole genome shotgun (WGS) entry which is preliminary data.</text>
</comment>
<keyword evidence="4" id="KW-1185">Reference proteome</keyword>
<dbReference type="EMBL" id="JBGEHV010000001">
    <property type="protein sequence ID" value="MEY8037786.1"/>
    <property type="molecule type" value="Genomic_DNA"/>
</dbReference>
<dbReference type="InterPro" id="IPR018961">
    <property type="entry name" value="DnaJ_homolog_subfam-C_membr-28"/>
</dbReference>